<proteinExistence type="inferred from homology"/>
<dbReference type="SMART" id="SM00320">
    <property type="entry name" value="WD40"/>
    <property type="match status" value="5"/>
</dbReference>
<dbReference type="PANTHER" id="PTHR44019:SF20">
    <property type="entry name" value="WD REPEAT-CONTAINING PROTEIN 55"/>
    <property type="match status" value="1"/>
</dbReference>
<evidence type="ECO:0000313" key="9">
    <source>
        <dbReference type="Proteomes" id="UP000013776"/>
    </source>
</evidence>
<name>R4XKN3_TAPDE</name>
<dbReference type="SUPFAM" id="SSF50978">
    <property type="entry name" value="WD40 repeat-like"/>
    <property type="match status" value="1"/>
</dbReference>
<dbReference type="eggNOG" id="KOG2444">
    <property type="taxonomic scope" value="Eukaryota"/>
</dbReference>
<dbReference type="InterPro" id="IPR050505">
    <property type="entry name" value="WDR55/POC1"/>
</dbReference>
<comment type="caution">
    <text evidence="8">The sequence shown here is derived from an EMBL/GenBank/DDBJ whole genome shotgun (WGS) entry which is preliminary data.</text>
</comment>
<sequence length="431" mass="47264">MSKFTLEEDVLCIAHHPSKPEFAVSLVTGHVHTYAYTPSDPTQRSLLWSTKRHKRACRSLDYSPDGASIVSVGADAVIKRADSHSGKVVQKWVSAHRDTINVVRWANESVFCTGDDSGTVCAWDIRASDTSGALRTFTTHEDYVSDLLPLDGKFILATSGDGTLSVHDLRTTTSRGKDGKDAPKAALVKRSDDQEDDLTSCLLLKQDAKRPKVLVGTSSGVNLIFNHGDYGDCNDRVLPPRSGHKRTKKGKGQVDDEIGVECLAKVDQHTVLVGGTDGKVRLLQVLPNRYLRVLGDLETGEPVEAIVLSHDGVWVFAVGGTGVWIWSLQEQVPPAPSVSKRPNKTTSKDKADESDSNSQDDEHDEEVEDEDDDDDEEEDGEQGSDSDEDGGDESEGDQFSDSDSDEPKRKKPKKTKPVMEENKKNTFFDDL</sequence>
<dbReference type="InterPro" id="IPR001680">
    <property type="entry name" value="WD40_rpt"/>
</dbReference>
<dbReference type="PROSITE" id="PS50082">
    <property type="entry name" value="WD_REPEATS_2"/>
    <property type="match status" value="1"/>
</dbReference>
<feature type="repeat" description="WD" evidence="6">
    <location>
        <begin position="93"/>
        <end position="133"/>
    </location>
</feature>
<accession>R4XKN3</accession>
<evidence type="ECO:0000256" key="7">
    <source>
        <dbReference type="SAM" id="MobiDB-lite"/>
    </source>
</evidence>
<dbReference type="OrthoDB" id="2288928at2759"/>
<keyword evidence="9" id="KW-1185">Reference proteome</keyword>
<feature type="region of interest" description="Disordered" evidence="7">
    <location>
        <begin position="171"/>
        <end position="191"/>
    </location>
</feature>
<dbReference type="VEuPathDB" id="FungiDB:TAPDE_005573"/>
<keyword evidence="3" id="KW-0677">Repeat</keyword>
<evidence type="ECO:0000256" key="5">
    <source>
        <dbReference type="ARBA" id="ARBA00039514"/>
    </source>
</evidence>
<keyword evidence="2 6" id="KW-0853">WD repeat</keyword>
<evidence type="ECO:0000313" key="8">
    <source>
        <dbReference type="EMBL" id="CCG84999.1"/>
    </source>
</evidence>
<dbReference type="Pfam" id="PF24796">
    <property type="entry name" value="WDR55"/>
    <property type="match status" value="1"/>
</dbReference>
<evidence type="ECO:0000256" key="1">
    <source>
        <dbReference type="ARBA" id="ARBA00007625"/>
    </source>
</evidence>
<dbReference type="Proteomes" id="UP000013776">
    <property type="component" value="Unassembled WGS sequence"/>
</dbReference>
<feature type="compositionally biased region" description="Basic and acidic residues" evidence="7">
    <location>
        <begin position="171"/>
        <end position="183"/>
    </location>
</feature>
<evidence type="ECO:0000256" key="6">
    <source>
        <dbReference type="PROSITE-ProRule" id="PRU00221"/>
    </source>
</evidence>
<comment type="similarity">
    <text evidence="1">Belongs to the WD repeat WDR55 family.</text>
</comment>
<gene>
    <name evidence="8" type="ORF">TAPDE_005573</name>
</gene>
<dbReference type="STRING" id="1097556.R4XKN3"/>
<dbReference type="AlphaFoldDB" id="R4XKN3"/>
<feature type="compositionally biased region" description="Basic and acidic residues" evidence="7">
    <location>
        <begin position="417"/>
        <end position="431"/>
    </location>
</feature>
<organism evidence="8 9">
    <name type="scientific">Taphrina deformans (strain PYCC 5710 / ATCC 11124 / CBS 356.35 / IMI 108563 / JCM 9778 / NBRC 8474)</name>
    <name type="common">Peach leaf curl fungus</name>
    <name type="synonym">Lalaria deformans</name>
    <dbReference type="NCBI Taxonomy" id="1097556"/>
    <lineage>
        <taxon>Eukaryota</taxon>
        <taxon>Fungi</taxon>
        <taxon>Dikarya</taxon>
        <taxon>Ascomycota</taxon>
        <taxon>Taphrinomycotina</taxon>
        <taxon>Taphrinomycetes</taxon>
        <taxon>Taphrinales</taxon>
        <taxon>Taphrinaceae</taxon>
        <taxon>Taphrina</taxon>
    </lineage>
</organism>
<protein>
    <recommendedName>
        <fullName evidence="4">WD repeat-containing protein JIP5</fullName>
    </recommendedName>
    <alternativeName>
        <fullName evidence="5">WD repeat-containing protein jip5</fullName>
    </alternativeName>
</protein>
<feature type="region of interest" description="Disordered" evidence="7">
    <location>
        <begin position="332"/>
        <end position="431"/>
    </location>
</feature>
<dbReference type="Gene3D" id="2.130.10.10">
    <property type="entry name" value="YVTN repeat-like/Quinoprotein amine dehydrogenase"/>
    <property type="match status" value="2"/>
</dbReference>
<dbReference type="PANTHER" id="PTHR44019">
    <property type="entry name" value="WD REPEAT-CONTAINING PROTEIN 55"/>
    <property type="match status" value="1"/>
</dbReference>
<feature type="compositionally biased region" description="Acidic residues" evidence="7">
    <location>
        <begin position="354"/>
        <end position="404"/>
    </location>
</feature>
<evidence type="ECO:0000256" key="4">
    <source>
        <dbReference type="ARBA" id="ARBA00039238"/>
    </source>
</evidence>
<dbReference type="InterPro" id="IPR036322">
    <property type="entry name" value="WD40_repeat_dom_sf"/>
</dbReference>
<dbReference type="EMBL" id="CAHR02000378">
    <property type="protein sequence ID" value="CCG84999.1"/>
    <property type="molecule type" value="Genomic_DNA"/>
</dbReference>
<dbReference type="InterPro" id="IPR015943">
    <property type="entry name" value="WD40/YVTN_repeat-like_dom_sf"/>
</dbReference>
<evidence type="ECO:0000256" key="2">
    <source>
        <dbReference type="ARBA" id="ARBA00022574"/>
    </source>
</evidence>
<reference evidence="8 9" key="1">
    <citation type="journal article" date="2013" name="MBio">
        <title>Genome sequencing of the plant pathogen Taphrina deformans, the causal agent of peach leaf curl.</title>
        <authorList>
            <person name="Cisse O.H."/>
            <person name="Almeida J.M.G.C.F."/>
            <person name="Fonseca A."/>
            <person name="Kumar A.A."/>
            <person name="Salojaervi J."/>
            <person name="Overmyer K."/>
            <person name="Hauser P.M."/>
            <person name="Pagni M."/>
        </authorList>
    </citation>
    <scope>NUCLEOTIDE SEQUENCE [LARGE SCALE GENOMIC DNA]</scope>
    <source>
        <strain evidence="9">PYCC 5710 / ATCC 11124 / CBS 356.35 / IMI 108563 / JCM 9778 / NBRC 8474</strain>
    </source>
</reference>
<evidence type="ECO:0000256" key="3">
    <source>
        <dbReference type="ARBA" id="ARBA00022737"/>
    </source>
</evidence>